<comment type="function">
    <text evidence="7">Responsible for the coupling of flagellin expression to flagellar assembly by preventing expression of the flagellin genes when a component of the middle class of proteins is defective. It negatively regulates flagellar genes by inhibiting the activity of FliA by directly binding to FliA.</text>
</comment>
<protein>
    <recommendedName>
        <fullName evidence="2">Negative regulator of flagellin synthesis</fullName>
    </recommendedName>
    <alternativeName>
        <fullName evidence="8">Anti-sigma-28 factor</fullName>
    </alternativeName>
</protein>
<keyword evidence="11" id="KW-0966">Cell projection</keyword>
<comment type="caution">
    <text evidence="11">The sequence shown here is derived from an EMBL/GenBank/DDBJ whole genome shotgun (WGS) entry which is preliminary data.</text>
</comment>
<dbReference type="GO" id="GO:0045892">
    <property type="term" value="P:negative regulation of DNA-templated transcription"/>
    <property type="evidence" value="ECO:0007669"/>
    <property type="project" value="InterPro"/>
</dbReference>
<dbReference type="RefSeq" id="WP_078043246.1">
    <property type="nucleotide sequence ID" value="NZ_NHNI01000001.1"/>
</dbReference>
<dbReference type="Pfam" id="PF04316">
    <property type="entry name" value="FlgM"/>
    <property type="match status" value="1"/>
</dbReference>
<evidence type="ECO:0000259" key="10">
    <source>
        <dbReference type="Pfam" id="PF04316"/>
    </source>
</evidence>
<feature type="compositionally biased region" description="Polar residues" evidence="9">
    <location>
        <begin position="1"/>
        <end position="12"/>
    </location>
</feature>
<comment type="similarity">
    <text evidence="1">Belongs to the FlgM family.</text>
</comment>
<evidence type="ECO:0000256" key="1">
    <source>
        <dbReference type="ARBA" id="ARBA00005322"/>
    </source>
</evidence>
<sequence>MEISRHITSGYSAATEAPAAGKTGVAAPSKTAAATQNANAEPRLEELQEAMRALPEIDMDQVTAIKQALARGELSSDVKVLAHSILAYHRSSDL</sequence>
<accession>A0A266Q929</accession>
<gene>
    <name evidence="11" type="ORF">CBP51_02190</name>
</gene>
<evidence type="ECO:0000256" key="7">
    <source>
        <dbReference type="ARBA" id="ARBA00024739"/>
    </source>
</evidence>
<evidence type="ECO:0000256" key="3">
    <source>
        <dbReference type="ARBA" id="ARBA00022491"/>
    </source>
</evidence>
<evidence type="ECO:0000256" key="4">
    <source>
        <dbReference type="ARBA" id="ARBA00022795"/>
    </source>
</evidence>
<reference evidence="12" key="1">
    <citation type="submission" date="2017-05" db="EMBL/GenBank/DDBJ databases">
        <authorList>
            <person name="Barney B.M."/>
        </authorList>
    </citation>
    <scope>NUCLEOTIDE SEQUENCE [LARGE SCALE GENOMIC DNA]</scope>
    <source>
        <strain evidence="12">PSBB022</strain>
    </source>
</reference>
<organism evidence="11 12">
    <name type="scientific">Cellvibrio mixtus</name>
    <dbReference type="NCBI Taxonomy" id="39650"/>
    <lineage>
        <taxon>Bacteria</taxon>
        <taxon>Pseudomonadati</taxon>
        <taxon>Pseudomonadota</taxon>
        <taxon>Gammaproteobacteria</taxon>
        <taxon>Cellvibrionales</taxon>
        <taxon>Cellvibrionaceae</taxon>
        <taxon>Cellvibrio</taxon>
    </lineage>
</organism>
<dbReference type="InterPro" id="IPR035890">
    <property type="entry name" value="Anti-sigma-28_factor_FlgM_sf"/>
</dbReference>
<evidence type="ECO:0000256" key="6">
    <source>
        <dbReference type="ARBA" id="ARBA00023163"/>
    </source>
</evidence>
<dbReference type="NCBIfam" id="TIGR03824">
    <property type="entry name" value="FlgM_jcvi"/>
    <property type="match status" value="1"/>
</dbReference>
<dbReference type="Proteomes" id="UP000216101">
    <property type="component" value="Unassembled WGS sequence"/>
</dbReference>
<evidence type="ECO:0000256" key="5">
    <source>
        <dbReference type="ARBA" id="ARBA00023015"/>
    </source>
</evidence>
<keyword evidence="4" id="KW-1005">Bacterial flagellum biogenesis</keyword>
<keyword evidence="6" id="KW-0804">Transcription</keyword>
<keyword evidence="3" id="KW-0678">Repressor</keyword>
<dbReference type="GO" id="GO:0044781">
    <property type="term" value="P:bacterial-type flagellum organization"/>
    <property type="evidence" value="ECO:0007669"/>
    <property type="project" value="UniProtKB-KW"/>
</dbReference>
<evidence type="ECO:0000256" key="9">
    <source>
        <dbReference type="SAM" id="MobiDB-lite"/>
    </source>
</evidence>
<evidence type="ECO:0000256" key="2">
    <source>
        <dbReference type="ARBA" id="ARBA00017823"/>
    </source>
</evidence>
<keyword evidence="5" id="KW-0805">Transcription regulation</keyword>
<dbReference type="EMBL" id="NHNI01000001">
    <property type="protein sequence ID" value="OZY85871.1"/>
    <property type="molecule type" value="Genomic_DNA"/>
</dbReference>
<feature type="domain" description="Anti-sigma-28 factor FlgM C-terminal" evidence="10">
    <location>
        <begin position="44"/>
        <end position="86"/>
    </location>
</feature>
<keyword evidence="11" id="KW-0969">Cilium</keyword>
<evidence type="ECO:0000256" key="8">
    <source>
        <dbReference type="ARBA" id="ARBA00030117"/>
    </source>
</evidence>
<evidence type="ECO:0000313" key="11">
    <source>
        <dbReference type="EMBL" id="OZY85871.1"/>
    </source>
</evidence>
<feature type="region of interest" description="Disordered" evidence="9">
    <location>
        <begin position="1"/>
        <end position="42"/>
    </location>
</feature>
<dbReference type="AlphaFoldDB" id="A0A266Q929"/>
<name>A0A266Q929_9GAMM</name>
<evidence type="ECO:0000313" key="12">
    <source>
        <dbReference type="Proteomes" id="UP000216101"/>
    </source>
</evidence>
<proteinExistence type="inferred from homology"/>
<dbReference type="InterPro" id="IPR007412">
    <property type="entry name" value="FlgM"/>
</dbReference>
<dbReference type="SUPFAM" id="SSF101498">
    <property type="entry name" value="Anti-sigma factor FlgM"/>
    <property type="match status" value="1"/>
</dbReference>
<keyword evidence="12" id="KW-1185">Reference proteome</keyword>
<dbReference type="InterPro" id="IPR031316">
    <property type="entry name" value="FlgM_C"/>
</dbReference>
<keyword evidence="11" id="KW-0282">Flagellum</keyword>